<dbReference type="RefSeq" id="WP_060841624.1">
    <property type="nucleotide sequence ID" value="NZ_PIZE01000003.1"/>
</dbReference>
<feature type="transmembrane region" description="Helical" evidence="5">
    <location>
        <begin position="6"/>
        <end position="26"/>
    </location>
</feature>
<dbReference type="Pfam" id="PF01957">
    <property type="entry name" value="NfeD"/>
    <property type="match status" value="1"/>
</dbReference>
<keyword evidence="3 5" id="KW-1133">Transmembrane helix</keyword>
<protein>
    <submittedName>
        <fullName evidence="7">NfeD family protein</fullName>
    </submittedName>
</protein>
<proteinExistence type="predicted"/>
<dbReference type="InterPro" id="IPR002810">
    <property type="entry name" value="NfeD-like_C"/>
</dbReference>
<dbReference type="InterPro" id="IPR012340">
    <property type="entry name" value="NA-bd_OB-fold"/>
</dbReference>
<name>A0A2T6GKQ5_9PSED</name>
<dbReference type="Gene3D" id="2.40.50.140">
    <property type="entry name" value="Nucleic acid-binding proteins"/>
    <property type="match status" value="1"/>
</dbReference>
<evidence type="ECO:0000256" key="1">
    <source>
        <dbReference type="ARBA" id="ARBA00004141"/>
    </source>
</evidence>
<dbReference type="AlphaFoldDB" id="A0A2T6GKQ5"/>
<sequence length="149" mass="16469">MLAYLQTLSFWDWLALGTLLLIFEVFGAGGYLLWIGLAAAFVGALTFLIPGLSWEVQFFLFGLLSVLTALYWWRRQRSVVRPSDQPNLNLRGQELIGKTFVVHQAIIDGRGRIKVADGVWIAKGADAPVGARVRVIGQEGAVLLVENLD</sequence>
<reference evidence="7 8" key="1">
    <citation type="submission" date="2018-03" db="EMBL/GenBank/DDBJ databases">
        <title>Draft genome sequence of the plant growth promoting rhizobacterium Pseudomonas protegens strain BNJ-SS-45 isolated from wheat (Triticum aestivum) rhizosphere.</title>
        <authorList>
            <person name="Bajpai A."/>
            <person name="Shende K."/>
            <person name="Meena N."/>
            <person name="Upadhyayula S.R."/>
            <person name="Suravajhala P."/>
            <person name="Medicherla K.M."/>
            <person name="Johri B.N."/>
        </authorList>
    </citation>
    <scope>NUCLEOTIDE SEQUENCE [LARGE SCALE GENOMIC DNA]</scope>
    <source>
        <strain evidence="7 8">BNJ-SS-45</strain>
    </source>
</reference>
<comment type="subcellular location">
    <subcellularLocation>
        <location evidence="1">Membrane</location>
        <topology evidence="1">Multi-pass membrane protein</topology>
    </subcellularLocation>
</comment>
<keyword evidence="4 5" id="KW-0472">Membrane</keyword>
<feature type="transmembrane region" description="Helical" evidence="5">
    <location>
        <begin position="56"/>
        <end position="73"/>
    </location>
</feature>
<evidence type="ECO:0000256" key="3">
    <source>
        <dbReference type="ARBA" id="ARBA00022989"/>
    </source>
</evidence>
<gene>
    <name evidence="7" type="ORF">C5U62_15195</name>
</gene>
<dbReference type="InterPro" id="IPR052165">
    <property type="entry name" value="Membrane_assoc_protease"/>
</dbReference>
<dbReference type="EMBL" id="PYJM01000003">
    <property type="protein sequence ID" value="PUA44734.1"/>
    <property type="molecule type" value="Genomic_DNA"/>
</dbReference>
<evidence type="ECO:0000259" key="6">
    <source>
        <dbReference type="Pfam" id="PF01957"/>
    </source>
</evidence>
<keyword evidence="2 5" id="KW-0812">Transmembrane</keyword>
<dbReference type="PANTHER" id="PTHR33507">
    <property type="entry name" value="INNER MEMBRANE PROTEIN YBBJ"/>
    <property type="match status" value="1"/>
</dbReference>
<evidence type="ECO:0000313" key="8">
    <source>
        <dbReference type="Proteomes" id="UP000244178"/>
    </source>
</evidence>
<evidence type="ECO:0000256" key="5">
    <source>
        <dbReference type="SAM" id="Phobius"/>
    </source>
</evidence>
<dbReference type="PANTHER" id="PTHR33507:SF3">
    <property type="entry name" value="INNER MEMBRANE PROTEIN YBBJ"/>
    <property type="match status" value="1"/>
</dbReference>
<evidence type="ECO:0000256" key="4">
    <source>
        <dbReference type="ARBA" id="ARBA00023136"/>
    </source>
</evidence>
<organism evidence="7 8">
    <name type="scientific">Pseudomonas protegens</name>
    <dbReference type="NCBI Taxonomy" id="380021"/>
    <lineage>
        <taxon>Bacteria</taxon>
        <taxon>Pseudomonadati</taxon>
        <taxon>Pseudomonadota</taxon>
        <taxon>Gammaproteobacteria</taxon>
        <taxon>Pseudomonadales</taxon>
        <taxon>Pseudomonadaceae</taxon>
        <taxon>Pseudomonas</taxon>
    </lineage>
</organism>
<dbReference type="GO" id="GO:0005886">
    <property type="term" value="C:plasma membrane"/>
    <property type="evidence" value="ECO:0007669"/>
    <property type="project" value="TreeGrafter"/>
</dbReference>
<accession>A0A2T6GKQ5</accession>
<evidence type="ECO:0000313" key="7">
    <source>
        <dbReference type="EMBL" id="PUA44734.1"/>
    </source>
</evidence>
<comment type="caution">
    <text evidence="7">The sequence shown here is derived from an EMBL/GenBank/DDBJ whole genome shotgun (WGS) entry which is preliminary data.</text>
</comment>
<feature type="domain" description="NfeD-like C-terminal" evidence="6">
    <location>
        <begin position="93"/>
        <end position="146"/>
    </location>
</feature>
<evidence type="ECO:0000256" key="2">
    <source>
        <dbReference type="ARBA" id="ARBA00022692"/>
    </source>
</evidence>
<dbReference type="Proteomes" id="UP000244178">
    <property type="component" value="Unassembled WGS sequence"/>
</dbReference>